<protein>
    <submittedName>
        <fullName evidence="1">Uncharacterized protein</fullName>
    </submittedName>
</protein>
<organism evidence="1 2">
    <name type="scientific">Ktedonosporobacter rubrisoli</name>
    <dbReference type="NCBI Taxonomy" id="2509675"/>
    <lineage>
        <taxon>Bacteria</taxon>
        <taxon>Bacillati</taxon>
        <taxon>Chloroflexota</taxon>
        <taxon>Ktedonobacteria</taxon>
        <taxon>Ktedonobacterales</taxon>
        <taxon>Ktedonosporobacteraceae</taxon>
        <taxon>Ktedonosporobacter</taxon>
    </lineage>
</organism>
<dbReference type="RefSeq" id="WP_129891542.1">
    <property type="nucleotide sequence ID" value="NZ_CP035758.1"/>
</dbReference>
<gene>
    <name evidence="1" type="ORF">EPA93_32695</name>
</gene>
<dbReference type="OrthoDB" id="3998705at2"/>
<dbReference type="AlphaFoldDB" id="A0A4P6JXJ6"/>
<reference evidence="1 2" key="1">
    <citation type="submission" date="2019-01" db="EMBL/GenBank/DDBJ databases">
        <title>Ktedonosporobacter rubrisoli SCAWS-G2.</title>
        <authorList>
            <person name="Huang Y."/>
            <person name="Yan B."/>
        </authorList>
    </citation>
    <scope>NUCLEOTIDE SEQUENCE [LARGE SCALE GENOMIC DNA]</scope>
    <source>
        <strain evidence="1 2">SCAWS-G2</strain>
    </source>
</reference>
<name>A0A4P6JXJ6_KTERU</name>
<proteinExistence type="predicted"/>
<accession>A0A4P6JXJ6</accession>
<keyword evidence="2" id="KW-1185">Reference proteome</keyword>
<sequence>MDTDVLAEKSEELLALARQHGYPISVYQLARWHRAGLLPRPQQHPLKGGRGTCSLYPPGTGEQLLLLCSLRTCERRLAHLAWRVWLAGYRVEGKLIRIQLQRAAVRLTLWWQWLAGFKQAASQADAEQTLDWIECYAQGPLRWQPLRRIRKRVGRKHFSTFLSRLLDLTTEDGSERAVSDDEYEWQLDMRILARGLGLEKRFTSKRKALEYYLLGFLLPRLRWFFRWSQELAWEELLEHVTAFEVLQARDELLTWLMRQGTARQLRDQFPDDYPLWEIDLQEYFRALSPDDQALVLVVWLALRTLPSSWRDRMPAIIIGPDGCSYANPEEQDGKAHQTW</sequence>
<evidence type="ECO:0000313" key="1">
    <source>
        <dbReference type="EMBL" id="QBD80478.1"/>
    </source>
</evidence>
<dbReference type="KEGG" id="kbs:EPA93_32695"/>
<dbReference type="Proteomes" id="UP000290365">
    <property type="component" value="Chromosome"/>
</dbReference>
<evidence type="ECO:0000313" key="2">
    <source>
        <dbReference type="Proteomes" id="UP000290365"/>
    </source>
</evidence>
<dbReference type="EMBL" id="CP035758">
    <property type="protein sequence ID" value="QBD80478.1"/>
    <property type="molecule type" value="Genomic_DNA"/>
</dbReference>